<evidence type="ECO:0000313" key="10">
    <source>
        <dbReference type="Proteomes" id="UP000043763"/>
    </source>
</evidence>
<keyword evidence="4 8" id="KW-0573">Peptidoglycan synthesis</keyword>
<organism evidence="9 10">
    <name type="scientific">Brachyspira suanatina</name>
    <dbReference type="NCBI Taxonomy" id="381802"/>
    <lineage>
        <taxon>Bacteria</taxon>
        <taxon>Pseudomonadati</taxon>
        <taxon>Spirochaetota</taxon>
        <taxon>Spirochaetia</taxon>
        <taxon>Brachyspirales</taxon>
        <taxon>Brachyspiraceae</taxon>
        <taxon>Brachyspira</taxon>
    </lineage>
</organism>
<feature type="active site" description="Proton donor/acceptor" evidence="8">
    <location>
        <position position="189"/>
    </location>
</feature>
<dbReference type="Gene3D" id="3.40.50.1860">
    <property type="match status" value="2"/>
</dbReference>
<dbReference type="OrthoDB" id="9801055at2"/>
<comment type="similarity">
    <text evidence="8">Belongs to the aspartate/glutamate racemases family.</text>
</comment>
<dbReference type="GO" id="GO:0009252">
    <property type="term" value="P:peptidoglycan biosynthetic process"/>
    <property type="evidence" value="ECO:0007669"/>
    <property type="project" value="UniProtKB-UniRule"/>
</dbReference>
<evidence type="ECO:0000256" key="7">
    <source>
        <dbReference type="ARBA" id="ARBA00070053"/>
    </source>
</evidence>
<dbReference type="InterPro" id="IPR004391">
    <property type="entry name" value="Glu_race"/>
</dbReference>
<feature type="binding site" evidence="8">
    <location>
        <begin position="190"/>
        <end position="191"/>
    </location>
    <ligand>
        <name>substrate</name>
    </ligand>
</feature>
<keyword evidence="5 8" id="KW-0413">Isomerase</keyword>
<dbReference type="AlphaFoldDB" id="A0A0G4K6J1"/>
<dbReference type="InterPro" id="IPR033134">
    <property type="entry name" value="Asp/Glu_racemase_AS_2"/>
</dbReference>
<dbReference type="EC" id="5.1.1.3" evidence="2 8"/>
<dbReference type="PROSITE" id="PS00924">
    <property type="entry name" value="ASP_GLU_RACEMASE_2"/>
    <property type="match status" value="1"/>
</dbReference>
<dbReference type="SUPFAM" id="SSF53681">
    <property type="entry name" value="Aspartate/glutamate racemase"/>
    <property type="match status" value="2"/>
</dbReference>
<accession>A0A0G4K6J1</accession>
<evidence type="ECO:0000256" key="2">
    <source>
        <dbReference type="ARBA" id="ARBA00013090"/>
    </source>
</evidence>
<dbReference type="Proteomes" id="UP000043763">
    <property type="component" value="Unassembled WGS sequence"/>
</dbReference>
<proteinExistence type="inferred from homology"/>
<feature type="active site" description="Proton donor/acceptor" evidence="8">
    <location>
        <position position="79"/>
    </location>
</feature>
<comment type="function">
    <text evidence="8">Provides the (R)-glutamate required for cell wall biosynthesis.</text>
</comment>
<evidence type="ECO:0000313" key="9">
    <source>
        <dbReference type="EMBL" id="CRF33178.1"/>
    </source>
</evidence>
<dbReference type="HAMAP" id="MF_00258">
    <property type="entry name" value="Glu_racemase"/>
    <property type="match status" value="1"/>
</dbReference>
<evidence type="ECO:0000256" key="3">
    <source>
        <dbReference type="ARBA" id="ARBA00022960"/>
    </source>
</evidence>
<dbReference type="RefSeq" id="WP_048594413.1">
    <property type="nucleotide sequence ID" value="NZ_CVLB01000001.1"/>
</dbReference>
<protein>
    <recommendedName>
        <fullName evidence="7 8">Glutamate racemase</fullName>
        <ecNumber evidence="2 8">5.1.1.3</ecNumber>
    </recommendedName>
</protein>
<dbReference type="GO" id="GO:0008881">
    <property type="term" value="F:glutamate racemase activity"/>
    <property type="evidence" value="ECO:0007669"/>
    <property type="project" value="UniProtKB-UniRule"/>
</dbReference>
<dbReference type="Pfam" id="PF01177">
    <property type="entry name" value="Asp_Glu_race"/>
    <property type="match status" value="1"/>
</dbReference>
<dbReference type="NCBIfam" id="TIGR00067">
    <property type="entry name" value="glut_race"/>
    <property type="match status" value="1"/>
</dbReference>
<dbReference type="GO" id="GO:0071555">
    <property type="term" value="P:cell wall organization"/>
    <property type="evidence" value="ECO:0007669"/>
    <property type="project" value="UniProtKB-KW"/>
</dbReference>
<keyword evidence="6 8" id="KW-0961">Cell wall biogenesis/degradation</keyword>
<comment type="pathway">
    <text evidence="8">Cell wall biogenesis; peptidoglycan biosynthesis.</text>
</comment>
<comment type="catalytic activity">
    <reaction evidence="1 8">
        <text>L-glutamate = D-glutamate</text>
        <dbReference type="Rhea" id="RHEA:12813"/>
        <dbReference type="ChEBI" id="CHEBI:29985"/>
        <dbReference type="ChEBI" id="CHEBI:29986"/>
        <dbReference type="EC" id="5.1.1.3"/>
    </reaction>
</comment>
<evidence type="ECO:0000256" key="4">
    <source>
        <dbReference type="ARBA" id="ARBA00022984"/>
    </source>
</evidence>
<evidence type="ECO:0000256" key="1">
    <source>
        <dbReference type="ARBA" id="ARBA00001602"/>
    </source>
</evidence>
<evidence type="ECO:0000256" key="8">
    <source>
        <dbReference type="HAMAP-Rule" id="MF_00258"/>
    </source>
</evidence>
<feature type="binding site" evidence="8">
    <location>
        <begin position="48"/>
        <end position="49"/>
    </location>
    <ligand>
        <name>substrate</name>
    </ligand>
</feature>
<evidence type="ECO:0000256" key="5">
    <source>
        <dbReference type="ARBA" id="ARBA00023235"/>
    </source>
</evidence>
<dbReference type="FunFam" id="3.40.50.1860:FF:000002">
    <property type="entry name" value="Glutamate racemase"/>
    <property type="match status" value="1"/>
</dbReference>
<dbReference type="InterPro" id="IPR001920">
    <property type="entry name" value="Asp/Glu_race"/>
</dbReference>
<dbReference type="PANTHER" id="PTHR21198">
    <property type="entry name" value="GLUTAMATE RACEMASE"/>
    <property type="match status" value="1"/>
</dbReference>
<keyword evidence="3 8" id="KW-0133">Cell shape</keyword>
<dbReference type="UniPathway" id="UPA00219"/>
<dbReference type="GO" id="GO:0008360">
    <property type="term" value="P:regulation of cell shape"/>
    <property type="evidence" value="ECO:0007669"/>
    <property type="project" value="UniProtKB-KW"/>
</dbReference>
<dbReference type="EMBL" id="CVLB01000001">
    <property type="protein sequence ID" value="CRF33178.1"/>
    <property type="molecule type" value="Genomic_DNA"/>
</dbReference>
<gene>
    <name evidence="8" type="primary">murI</name>
    <name evidence="9" type="ORF">BRSU_1277</name>
</gene>
<dbReference type="InterPro" id="IPR015942">
    <property type="entry name" value="Asp/Glu/hydantoin_racemase"/>
</dbReference>
<sequence>MNTNSLSANMPIAVFDSGLGGLTVLKKLIEILPNENYVYIGDNANIPYGDKSKEEIINLTLKMTDFLVEQKCKMIIIACNTITACSYDILKQRYNIPIIEVISNAVIDALDKTKNNNISIMATEFTVNSNIYKNRIIKFNKQAKVTQIACKDLCPMIENGWYSYENRLEILKNYLESIDTNSDTLILGCTHYPHIINDIKNLLENDIRNSINNIIDPSYHTAISAKEYLKNNNLLSDNIIEDYKTTIFSTEKSEKINKLINILIPKDIYKNYNIKYVNL</sequence>
<dbReference type="PANTHER" id="PTHR21198:SF2">
    <property type="entry name" value="GLUTAMATE RACEMASE"/>
    <property type="match status" value="1"/>
</dbReference>
<name>A0A0G4K6J1_9SPIR</name>
<evidence type="ECO:0000256" key="6">
    <source>
        <dbReference type="ARBA" id="ARBA00023316"/>
    </source>
</evidence>
<feature type="binding site" evidence="8">
    <location>
        <begin position="16"/>
        <end position="17"/>
    </location>
    <ligand>
        <name>substrate</name>
    </ligand>
</feature>
<feature type="binding site" evidence="8">
    <location>
        <begin position="80"/>
        <end position="81"/>
    </location>
    <ligand>
        <name>substrate</name>
    </ligand>
</feature>
<keyword evidence="10" id="KW-1185">Reference proteome</keyword>
<reference evidence="10" key="1">
    <citation type="submission" date="2015-04" db="EMBL/GenBank/DDBJ databases">
        <authorList>
            <person name="Mushtaq Mamoona"/>
        </authorList>
    </citation>
    <scope>NUCLEOTIDE SEQUENCE [LARGE SCALE GENOMIC DNA]</scope>
    <source>
        <strain evidence="10">AN4859/03</strain>
    </source>
</reference>